<dbReference type="PROSITE" id="PS50112">
    <property type="entry name" value="PAS"/>
    <property type="match status" value="1"/>
</dbReference>
<dbReference type="InterPro" id="IPR035965">
    <property type="entry name" value="PAS-like_dom_sf"/>
</dbReference>
<feature type="domain" description="PAS" evidence="2">
    <location>
        <begin position="347"/>
        <end position="395"/>
    </location>
</feature>
<feature type="domain" description="Tyr recombinase" evidence="3">
    <location>
        <begin position="111"/>
        <end position="302"/>
    </location>
</feature>
<dbReference type="InterPro" id="IPR000014">
    <property type="entry name" value="PAS"/>
</dbReference>
<dbReference type="PROSITE" id="PS51898">
    <property type="entry name" value="TYR_RECOMBINASE"/>
    <property type="match status" value="1"/>
</dbReference>
<dbReference type="GO" id="GO:0005886">
    <property type="term" value="C:plasma membrane"/>
    <property type="evidence" value="ECO:0007669"/>
    <property type="project" value="TreeGrafter"/>
</dbReference>
<organism evidence="4 5">
    <name type="scientific">Exocentrus adspersus</name>
    <dbReference type="NCBI Taxonomy" id="1586481"/>
    <lineage>
        <taxon>Eukaryota</taxon>
        <taxon>Metazoa</taxon>
        <taxon>Ecdysozoa</taxon>
        <taxon>Arthropoda</taxon>
        <taxon>Hexapoda</taxon>
        <taxon>Insecta</taxon>
        <taxon>Pterygota</taxon>
        <taxon>Neoptera</taxon>
        <taxon>Endopterygota</taxon>
        <taxon>Coleoptera</taxon>
        <taxon>Polyphaga</taxon>
        <taxon>Cucujiformia</taxon>
        <taxon>Chrysomeloidea</taxon>
        <taxon>Cerambycidae</taxon>
        <taxon>Lamiinae</taxon>
        <taxon>Acanthocinini</taxon>
        <taxon>Exocentrus</taxon>
    </lineage>
</organism>
<sequence>MLKVSPFLLKSSKKLKKLLRLLPAKSKRVYEKEMVEFDNWRKKRGLGEGAITEEVLLAYFFNVEKHFAASSMWTKYSMLKSMLKVHKGIAISKYGKLTSYLKVGSRKYKTKKAKILERNQIEEFLKKAPVVEYLQVKVALILGVAGACRCNELTFLDISDVQDKGSYLYVLIPDTKTNISRSFTVMEEAFSVNSVEMCRKYISLRPKAAGRRFFLQYVDVKCTTQHVGINTISKTFSKVASFLGLPDPESFTGHGMRRSSATLLANAGGDVTTVKRHGGWKSTTDAENYIEESLSSKMAIAEKIKVLPNVGEVVGPSSTSETPHRVNLNPDSNFVLGNAQVPTLYPIVYCSDGFCELTGFTRAQIMQKGCACKFLFGPETKEEHKAQIDKALESKNELKLEVIFYKKN</sequence>
<dbReference type="CDD" id="cd00397">
    <property type="entry name" value="DNA_BRE_C"/>
    <property type="match status" value="1"/>
</dbReference>
<accession>A0AAV8VTL6</accession>
<dbReference type="Gene3D" id="3.30.450.20">
    <property type="entry name" value="PAS domain"/>
    <property type="match status" value="1"/>
</dbReference>
<feature type="non-terminal residue" evidence="4">
    <location>
        <position position="408"/>
    </location>
</feature>
<name>A0AAV8VTL6_9CUCU</name>
<dbReference type="InterPro" id="IPR011010">
    <property type="entry name" value="DNA_brk_join_enz"/>
</dbReference>
<dbReference type="CDD" id="cd00130">
    <property type="entry name" value="PAS"/>
    <property type="match status" value="1"/>
</dbReference>
<dbReference type="SUPFAM" id="SSF56349">
    <property type="entry name" value="DNA breaking-rejoining enzymes"/>
    <property type="match status" value="1"/>
</dbReference>
<evidence type="ECO:0000313" key="4">
    <source>
        <dbReference type="EMBL" id="KAJ8917618.1"/>
    </source>
</evidence>
<proteinExistence type="predicted"/>
<dbReference type="PANTHER" id="PTHR10217:SF637">
    <property type="entry name" value="EAG-LIKE K[+] CHANNEL, ISOFORM A"/>
    <property type="match status" value="1"/>
</dbReference>
<comment type="caution">
    <text evidence="4">The sequence shown here is derived from an EMBL/GenBank/DDBJ whole genome shotgun (WGS) entry which is preliminary data.</text>
</comment>
<evidence type="ECO:0000256" key="1">
    <source>
        <dbReference type="ARBA" id="ARBA00023172"/>
    </source>
</evidence>
<dbReference type="AlphaFoldDB" id="A0AAV8VTL6"/>
<keyword evidence="5" id="KW-1185">Reference proteome</keyword>
<dbReference type="InterPro" id="IPR050818">
    <property type="entry name" value="KCNH_animal-type"/>
</dbReference>
<reference evidence="4 5" key="1">
    <citation type="journal article" date="2023" name="Insect Mol. Biol.">
        <title>Genome sequencing provides insights into the evolution of gene families encoding plant cell wall-degrading enzymes in longhorned beetles.</title>
        <authorList>
            <person name="Shin N.R."/>
            <person name="Okamura Y."/>
            <person name="Kirsch R."/>
            <person name="Pauchet Y."/>
        </authorList>
    </citation>
    <scope>NUCLEOTIDE SEQUENCE [LARGE SCALE GENOMIC DNA]</scope>
    <source>
        <strain evidence="4">EAD_L_NR</strain>
    </source>
</reference>
<evidence type="ECO:0008006" key="6">
    <source>
        <dbReference type="Google" id="ProtNLM"/>
    </source>
</evidence>
<dbReference type="GO" id="GO:0042391">
    <property type="term" value="P:regulation of membrane potential"/>
    <property type="evidence" value="ECO:0007669"/>
    <property type="project" value="TreeGrafter"/>
</dbReference>
<dbReference type="GO" id="GO:0005249">
    <property type="term" value="F:voltage-gated potassium channel activity"/>
    <property type="evidence" value="ECO:0007669"/>
    <property type="project" value="TreeGrafter"/>
</dbReference>
<dbReference type="GO" id="GO:0015074">
    <property type="term" value="P:DNA integration"/>
    <property type="evidence" value="ECO:0007669"/>
    <property type="project" value="InterPro"/>
</dbReference>
<dbReference type="Pfam" id="PF00589">
    <property type="entry name" value="Phage_integrase"/>
    <property type="match status" value="1"/>
</dbReference>
<dbReference type="InterPro" id="IPR002104">
    <property type="entry name" value="Integrase_catalytic"/>
</dbReference>
<evidence type="ECO:0000259" key="3">
    <source>
        <dbReference type="PROSITE" id="PS51898"/>
    </source>
</evidence>
<gene>
    <name evidence="4" type="ORF">NQ315_000101</name>
</gene>
<evidence type="ECO:0000313" key="5">
    <source>
        <dbReference type="Proteomes" id="UP001159042"/>
    </source>
</evidence>
<dbReference type="SUPFAM" id="SSF55785">
    <property type="entry name" value="PYP-like sensor domain (PAS domain)"/>
    <property type="match status" value="1"/>
</dbReference>
<dbReference type="GO" id="GO:0003677">
    <property type="term" value="F:DNA binding"/>
    <property type="evidence" value="ECO:0007669"/>
    <property type="project" value="InterPro"/>
</dbReference>
<keyword evidence="1" id="KW-0233">DNA recombination</keyword>
<dbReference type="EMBL" id="JANEYG010000032">
    <property type="protein sequence ID" value="KAJ8917618.1"/>
    <property type="molecule type" value="Genomic_DNA"/>
</dbReference>
<evidence type="ECO:0000259" key="2">
    <source>
        <dbReference type="PROSITE" id="PS50112"/>
    </source>
</evidence>
<dbReference type="GO" id="GO:0006310">
    <property type="term" value="P:DNA recombination"/>
    <property type="evidence" value="ECO:0007669"/>
    <property type="project" value="UniProtKB-KW"/>
</dbReference>
<protein>
    <recommendedName>
        <fullName evidence="6">Tyr recombinase domain-containing protein</fullName>
    </recommendedName>
</protein>
<dbReference type="PANTHER" id="PTHR10217">
    <property type="entry name" value="VOLTAGE AND LIGAND GATED POTASSIUM CHANNEL"/>
    <property type="match status" value="1"/>
</dbReference>
<dbReference type="InterPro" id="IPR013762">
    <property type="entry name" value="Integrase-like_cat_sf"/>
</dbReference>
<dbReference type="Pfam" id="PF13426">
    <property type="entry name" value="PAS_9"/>
    <property type="match status" value="1"/>
</dbReference>
<dbReference type="Gene3D" id="1.10.443.10">
    <property type="entry name" value="Intergrase catalytic core"/>
    <property type="match status" value="1"/>
</dbReference>
<dbReference type="Proteomes" id="UP001159042">
    <property type="component" value="Unassembled WGS sequence"/>
</dbReference>